<protein>
    <submittedName>
        <fullName evidence="1">Uncharacterized protein</fullName>
    </submittedName>
</protein>
<reference evidence="2" key="1">
    <citation type="submission" date="2017-04" db="EMBL/GenBank/DDBJ databases">
        <title>Function of individual gut microbiota members based on whole genome sequencing of pure cultures obtained from chicken caecum.</title>
        <authorList>
            <person name="Medvecky M."/>
            <person name="Cejkova D."/>
            <person name="Polansky O."/>
            <person name="Karasova D."/>
            <person name="Kubasova T."/>
            <person name="Cizek A."/>
            <person name="Rychlik I."/>
        </authorList>
    </citation>
    <scope>NUCLEOTIDE SEQUENCE [LARGE SCALE GENOMIC DNA]</scope>
    <source>
        <strain evidence="2">An43</strain>
    </source>
</reference>
<dbReference type="Proteomes" id="UP000195386">
    <property type="component" value="Unassembled WGS sequence"/>
</dbReference>
<evidence type="ECO:0000313" key="2">
    <source>
        <dbReference type="Proteomes" id="UP000195386"/>
    </source>
</evidence>
<gene>
    <name evidence="1" type="ORF">B5F97_12220</name>
</gene>
<evidence type="ECO:0000313" key="1">
    <source>
        <dbReference type="EMBL" id="OUO00494.1"/>
    </source>
</evidence>
<name>A0A1Y3YRK6_9BACE</name>
<accession>A0A1Y3YRK6</accession>
<sequence length="292" mass="32824">MVKVGDVCPLFFSPIKDKFGLDMDYIQKFHSSDKIHIQVFTNASEEVSVSLNDLATGNSTSIPLSTYNHNDNVVMYYAILRELEDAVYTVTINGSTSEPFIVCSSDTLLEETVLIRYSHKSNNSSFDNIFWIDDIQQIFNFRVEAGFKPNGYSPQIDNEQYRNQMQEIEELYAVPYDVYNLTIGNSSGVPYWFAKHINRILCLSMVEIDGTRYVRSESSVPEMTQVIEDSQLFQISMALELQNNDIAGIGGSPEAGSSASFPAFLIDHAKDGEMLQFSAEKAAFTNVDKVEV</sequence>
<organism evidence="1 2">
    <name type="scientific">Bacteroides clarus</name>
    <dbReference type="NCBI Taxonomy" id="626929"/>
    <lineage>
        <taxon>Bacteria</taxon>
        <taxon>Pseudomonadati</taxon>
        <taxon>Bacteroidota</taxon>
        <taxon>Bacteroidia</taxon>
        <taxon>Bacteroidales</taxon>
        <taxon>Bacteroidaceae</taxon>
        <taxon>Bacteroides</taxon>
    </lineage>
</organism>
<dbReference type="EMBL" id="NFII01000011">
    <property type="protein sequence ID" value="OUO00494.1"/>
    <property type="molecule type" value="Genomic_DNA"/>
</dbReference>
<dbReference type="RefSeq" id="WP_087426453.1">
    <property type="nucleotide sequence ID" value="NZ_NFII01000011.1"/>
</dbReference>
<proteinExistence type="predicted"/>
<dbReference type="AlphaFoldDB" id="A0A1Y3YRK6"/>
<comment type="caution">
    <text evidence="1">The sequence shown here is derived from an EMBL/GenBank/DDBJ whole genome shotgun (WGS) entry which is preliminary data.</text>
</comment>